<reference key="1">
    <citation type="submission" date="2009-08" db="EMBL/GenBank/DDBJ databases">
        <title>The genome sequence of Methanothermobacter marburgensis.</title>
        <authorList>
            <person name="Kaster A."/>
            <person name="Seedorf H."/>
            <person name="Goenrich M."/>
            <person name="Wiezer A."/>
            <person name="Liesegang H."/>
            <person name="Thauer R."/>
            <person name="Gottschalk G."/>
        </authorList>
    </citation>
    <scope>NUCLEOTIDE SEQUENCE</scope>
    <source>
        <strain>Marburg</strain>
    </source>
</reference>
<dbReference type="Proteomes" id="UP000000345">
    <property type="component" value="Chromosome"/>
</dbReference>
<reference evidence="7 8" key="2">
    <citation type="journal article" date="2010" name="J. Bacteriol.">
        <title>Complete genome sequence of Methanothermobacter marburgensis, a methanoarchaeon model organism.</title>
        <authorList>
            <person name="Liesegang H."/>
            <person name="Kaster A.K."/>
            <person name="Wiezer A."/>
            <person name="Goenrich M."/>
            <person name="Wollherr A."/>
            <person name="Seedorf H."/>
            <person name="Gottschalk G."/>
            <person name="Thauer R.K."/>
        </authorList>
    </citation>
    <scope>NUCLEOTIDE SEQUENCE [LARGE SCALE GENOMIC DNA]</scope>
    <source>
        <strain evidence="8">ATCC BAA-927 / DSM 2133 / JCM 14651 / NBRC 100331 / OCM 82 / Marburg</strain>
    </source>
</reference>
<dbReference type="PANTHER" id="PTHR30178:SF3">
    <property type="entry name" value="SUCCINATE-ACETATE_PROTON SYMPORTER SATP"/>
    <property type="match status" value="1"/>
</dbReference>
<dbReference type="PATRIC" id="fig|79929.8.peg.649"/>
<dbReference type="InterPro" id="IPR047623">
    <property type="entry name" value="SatP"/>
</dbReference>
<evidence type="ECO:0000256" key="5">
    <source>
        <dbReference type="ARBA" id="ARBA00023136"/>
    </source>
</evidence>
<feature type="transmembrane region" description="Helical" evidence="6">
    <location>
        <begin position="38"/>
        <end position="58"/>
    </location>
</feature>
<keyword evidence="4 6" id="KW-1133">Transmembrane helix</keyword>
<dbReference type="NCBIfam" id="NF038013">
    <property type="entry name" value="AceTr_1"/>
    <property type="match status" value="1"/>
</dbReference>
<dbReference type="HOGENOM" id="CLU_051062_3_0_2"/>
<feature type="transmembrane region" description="Helical" evidence="6">
    <location>
        <begin position="160"/>
        <end position="182"/>
    </location>
</feature>
<evidence type="ECO:0000256" key="4">
    <source>
        <dbReference type="ARBA" id="ARBA00022989"/>
    </source>
</evidence>
<evidence type="ECO:0000256" key="1">
    <source>
        <dbReference type="ARBA" id="ARBA00004141"/>
    </source>
</evidence>
<dbReference type="KEGG" id="mmg:MTBMA_c06640"/>
<protein>
    <recommendedName>
        <fullName evidence="9">GPR1/FUN34/yaaH family protein</fullName>
    </recommendedName>
</protein>
<dbReference type="GO" id="GO:0005886">
    <property type="term" value="C:plasma membrane"/>
    <property type="evidence" value="ECO:0007669"/>
    <property type="project" value="TreeGrafter"/>
</dbReference>
<gene>
    <name evidence="7" type="ordered locus">MTBMA_c06640</name>
</gene>
<dbReference type="InterPro" id="IPR047622">
    <property type="entry name" value="GPR1_FUN34_YAAH"/>
</dbReference>
<feature type="transmembrane region" description="Helical" evidence="6">
    <location>
        <begin position="111"/>
        <end position="129"/>
    </location>
</feature>
<dbReference type="RefSeq" id="WP_013295483.1">
    <property type="nucleotide sequence ID" value="NC_014408.1"/>
</dbReference>
<dbReference type="GO" id="GO:0015360">
    <property type="term" value="F:acetate:proton symporter activity"/>
    <property type="evidence" value="ECO:0007669"/>
    <property type="project" value="TreeGrafter"/>
</dbReference>
<evidence type="ECO:0008006" key="9">
    <source>
        <dbReference type="Google" id="ProtNLM"/>
    </source>
</evidence>
<dbReference type="STRING" id="79929.MTBMA_c06640"/>
<evidence type="ECO:0000313" key="7">
    <source>
        <dbReference type="EMBL" id="ADL58259.1"/>
    </source>
</evidence>
<keyword evidence="8" id="KW-1185">Reference proteome</keyword>
<evidence type="ECO:0000313" key="8">
    <source>
        <dbReference type="Proteomes" id="UP000000345"/>
    </source>
</evidence>
<keyword evidence="5 6" id="KW-0472">Membrane</keyword>
<proteinExistence type="inferred from homology"/>
<organism evidence="7 8">
    <name type="scientific">Methanothermobacter marburgensis (strain ATCC BAA-927 / DSM 2133 / JCM 14651 / NBRC 100331 / OCM 82 / Marburg)</name>
    <name type="common">Methanobacterium thermoautotrophicum</name>
    <dbReference type="NCBI Taxonomy" id="79929"/>
    <lineage>
        <taxon>Archaea</taxon>
        <taxon>Methanobacteriati</taxon>
        <taxon>Methanobacteriota</taxon>
        <taxon>Methanomada group</taxon>
        <taxon>Methanobacteria</taxon>
        <taxon>Methanobacteriales</taxon>
        <taxon>Methanobacteriaceae</taxon>
        <taxon>Methanothermobacter</taxon>
    </lineage>
</organism>
<evidence type="ECO:0000256" key="3">
    <source>
        <dbReference type="ARBA" id="ARBA00022692"/>
    </source>
</evidence>
<comment type="subcellular location">
    <subcellularLocation>
        <location evidence="1">Membrane</location>
        <topology evidence="1">Multi-pass membrane protein</topology>
    </subcellularLocation>
</comment>
<dbReference type="GO" id="GO:0071422">
    <property type="term" value="P:succinate transmembrane transport"/>
    <property type="evidence" value="ECO:0007669"/>
    <property type="project" value="TreeGrafter"/>
</dbReference>
<feature type="transmembrane region" description="Helical" evidence="6">
    <location>
        <begin position="136"/>
        <end position="154"/>
    </location>
</feature>
<dbReference type="EMBL" id="CP001710">
    <property type="protein sequence ID" value="ADL58259.1"/>
    <property type="molecule type" value="Genomic_DNA"/>
</dbReference>
<dbReference type="GeneID" id="86198600"/>
<dbReference type="AlphaFoldDB" id="D9PVL1"/>
<dbReference type="PROSITE" id="PS01114">
    <property type="entry name" value="GPR1_FUN34_YAAH"/>
    <property type="match status" value="1"/>
</dbReference>
<dbReference type="OrthoDB" id="53209at2157"/>
<evidence type="ECO:0000256" key="6">
    <source>
        <dbReference type="SAM" id="Phobius"/>
    </source>
</evidence>
<dbReference type="PaxDb" id="79929-MTBMA_c06640"/>
<comment type="similarity">
    <text evidence="2">Belongs to the acetate uptake transporter (AceTr) (TC 2.A.96) family.</text>
</comment>
<dbReference type="InterPro" id="IPR000791">
    <property type="entry name" value="Gpr1/Fun34/SatP-like"/>
</dbReference>
<feature type="transmembrane region" description="Helical" evidence="6">
    <location>
        <begin position="12"/>
        <end position="32"/>
    </location>
</feature>
<accession>D9PVL1</accession>
<sequence>MTEKEVVISDKTANPAPLGLLGFGITTVLLNLHNAGLFPINSMILAMGFAYGGIAQILASVMEYRKGNTFGTVAFGSYGLFWWSLVLLLVIPKLKFIETAGSAAAAADPVAMASYLFMWGLFTLVMFIATLKLKRGIQVIFISLAVLFFLLTAGEITGSTIITTIAGYEGIFTGAAAMYVGLAEVINETHGRDVLPI</sequence>
<dbReference type="PANTHER" id="PTHR30178">
    <property type="entry name" value="INNER MEMBRANE PROTEIN YAAH"/>
    <property type="match status" value="1"/>
</dbReference>
<evidence type="ECO:0000256" key="2">
    <source>
        <dbReference type="ARBA" id="ARBA00005587"/>
    </source>
</evidence>
<name>D9PVL1_METTM</name>
<feature type="transmembrane region" description="Helical" evidence="6">
    <location>
        <begin position="70"/>
        <end position="91"/>
    </location>
</feature>
<dbReference type="Pfam" id="PF01184">
    <property type="entry name" value="Gpr1_Fun34_YaaH"/>
    <property type="match status" value="1"/>
</dbReference>
<keyword evidence="3 6" id="KW-0812">Transmembrane</keyword>
<dbReference type="GeneID" id="9704372"/>